<dbReference type="GO" id="GO:0005524">
    <property type="term" value="F:ATP binding"/>
    <property type="evidence" value="ECO:0007669"/>
    <property type="project" value="InterPro"/>
</dbReference>
<organism evidence="3 4">
    <name type="scientific">Gracilibacillus oryzae</name>
    <dbReference type="NCBI Taxonomy" id="1672701"/>
    <lineage>
        <taxon>Bacteria</taxon>
        <taxon>Bacillati</taxon>
        <taxon>Bacillota</taxon>
        <taxon>Bacilli</taxon>
        <taxon>Bacillales</taxon>
        <taxon>Bacillaceae</taxon>
        <taxon>Gracilibacillus</taxon>
    </lineage>
</organism>
<dbReference type="Gene3D" id="3.40.50.300">
    <property type="entry name" value="P-loop containing nucleotide triphosphate hydrolases"/>
    <property type="match status" value="1"/>
</dbReference>
<dbReference type="InterPro" id="IPR027417">
    <property type="entry name" value="P-loop_NTPase"/>
</dbReference>
<evidence type="ECO:0000259" key="2">
    <source>
        <dbReference type="SMART" id="SM00491"/>
    </source>
</evidence>
<protein>
    <recommendedName>
        <fullName evidence="2">ATP-dependent helicase C-terminal domain-containing protein</fullName>
    </recommendedName>
</protein>
<reference evidence="3 4" key="1">
    <citation type="submission" date="2019-10" db="EMBL/GenBank/DDBJ databases">
        <title>Gracilibacillus sp. nov. isolated from rice seeds.</title>
        <authorList>
            <person name="He S."/>
        </authorList>
    </citation>
    <scope>NUCLEOTIDE SEQUENCE [LARGE SCALE GENOMIC DNA]</scope>
    <source>
        <strain evidence="3 4">TD8</strain>
    </source>
</reference>
<comment type="similarity">
    <text evidence="1">Belongs to the helicase family. DinG subfamily.</text>
</comment>
<accession>A0A7C8GW10</accession>
<feature type="domain" description="ATP-dependent helicase C-terminal" evidence="2">
    <location>
        <begin position="43"/>
        <end position="177"/>
    </location>
</feature>
<dbReference type="SMART" id="SM00491">
    <property type="entry name" value="HELICc2"/>
    <property type="match status" value="1"/>
</dbReference>
<dbReference type="PANTHER" id="PTHR11472">
    <property type="entry name" value="DNA REPAIR DEAD HELICASE RAD3/XP-D SUBFAMILY MEMBER"/>
    <property type="match status" value="1"/>
</dbReference>
<dbReference type="GO" id="GO:0016818">
    <property type="term" value="F:hydrolase activity, acting on acid anhydrides, in phosphorus-containing anhydrides"/>
    <property type="evidence" value="ECO:0007669"/>
    <property type="project" value="InterPro"/>
</dbReference>
<dbReference type="PANTHER" id="PTHR11472:SF34">
    <property type="entry name" value="REGULATOR OF TELOMERE ELONGATION HELICASE 1"/>
    <property type="match status" value="1"/>
</dbReference>
<dbReference type="EMBL" id="WEID01000017">
    <property type="protein sequence ID" value="KAB8138457.1"/>
    <property type="molecule type" value="Genomic_DNA"/>
</dbReference>
<dbReference type="Proteomes" id="UP000480246">
    <property type="component" value="Unassembled WGS sequence"/>
</dbReference>
<dbReference type="Pfam" id="PF13307">
    <property type="entry name" value="Helicase_C_2"/>
    <property type="match status" value="1"/>
</dbReference>
<dbReference type="InterPro" id="IPR045028">
    <property type="entry name" value="DinG/Rad3-like"/>
</dbReference>
<proteinExistence type="inferred from homology"/>
<dbReference type="GO" id="GO:0003676">
    <property type="term" value="F:nucleic acid binding"/>
    <property type="evidence" value="ECO:0007669"/>
    <property type="project" value="InterPro"/>
</dbReference>
<sequence>MVPSDFPEIKYPNNTDFIYATCEAIISLAGVLNGKILALFTSYDMLKSAYYILKESEELADYIIIGQGISSGSRNRLIKHFQSFSQSILLGTNAYWEGIDIPGEDLSCVIIVKLPFQAPNDPVFAKKAEYYKQMGKNPFMELSLPKAVFQFKQGFGRLIRRETDKGVIFVLDERIMTKKYGKYFTQSIPDVPMHFEPIYQLIEKVNDWI</sequence>
<name>A0A7C8GW10_9BACI</name>
<keyword evidence="4" id="KW-1185">Reference proteome</keyword>
<gene>
    <name evidence="3" type="ORF">F9U64_04725</name>
</gene>
<dbReference type="GO" id="GO:0003678">
    <property type="term" value="F:DNA helicase activity"/>
    <property type="evidence" value="ECO:0007669"/>
    <property type="project" value="TreeGrafter"/>
</dbReference>
<dbReference type="InterPro" id="IPR006555">
    <property type="entry name" value="ATP-dep_Helicase_C"/>
</dbReference>
<evidence type="ECO:0000256" key="1">
    <source>
        <dbReference type="ARBA" id="ARBA00038058"/>
    </source>
</evidence>
<comment type="caution">
    <text evidence="3">The sequence shown here is derived from an EMBL/GenBank/DDBJ whole genome shotgun (WGS) entry which is preliminary data.</text>
</comment>
<evidence type="ECO:0000313" key="4">
    <source>
        <dbReference type="Proteomes" id="UP000480246"/>
    </source>
</evidence>
<evidence type="ECO:0000313" key="3">
    <source>
        <dbReference type="EMBL" id="KAB8138457.1"/>
    </source>
</evidence>
<dbReference type="SUPFAM" id="SSF52540">
    <property type="entry name" value="P-loop containing nucleoside triphosphate hydrolases"/>
    <property type="match status" value="1"/>
</dbReference>
<dbReference type="GO" id="GO:0006139">
    <property type="term" value="P:nucleobase-containing compound metabolic process"/>
    <property type="evidence" value="ECO:0007669"/>
    <property type="project" value="InterPro"/>
</dbReference>
<dbReference type="OrthoDB" id="9803913at2"/>
<dbReference type="AlphaFoldDB" id="A0A7C8GW10"/>
<dbReference type="RefSeq" id="WP_153401845.1">
    <property type="nucleotide sequence ID" value="NZ_ML762425.1"/>
</dbReference>